<organism evidence="2 3">
    <name type="scientific">Dinghuibacter silviterrae</name>
    <dbReference type="NCBI Taxonomy" id="1539049"/>
    <lineage>
        <taxon>Bacteria</taxon>
        <taxon>Pseudomonadati</taxon>
        <taxon>Bacteroidota</taxon>
        <taxon>Chitinophagia</taxon>
        <taxon>Chitinophagales</taxon>
        <taxon>Chitinophagaceae</taxon>
        <taxon>Dinghuibacter</taxon>
    </lineage>
</organism>
<dbReference type="SUPFAM" id="SSF56935">
    <property type="entry name" value="Porins"/>
    <property type="match status" value="1"/>
</dbReference>
<feature type="signal peptide" evidence="1">
    <location>
        <begin position="1"/>
        <end position="20"/>
    </location>
</feature>
<keyword evidence="1" id="KW-0732">Signal</keyword>
<protein>
    <recommendedName>
        <fullName evidence="4">TonB-dependent receptor-like protein</fullName>
    </recommendedName>
</protein>
<accession>A0A4R8DUH1</accession>
<dbReference type="Gene3D" id="2.170.130.10">
    <property type="entry name" value="TonB-dependent receptor, plug domain"/>
    <property type="match status" value="1"/>
</dbReference>
<sequence>MMRYVLTISALAIGLSTATAQRIDTLMHIYTEAYPREKVYLHLDRSAYNTGESIWYKAYVTNEGVPSALSKNVFVELLDDHGRVLDRNTAPLVESSAAGSFVLPASYKATTISLRAYTRYMLNYDSAFLYYRTVRVLNTTAPLPAGHTVVIKTGAPHVTATAGGTQLRFFPEGGDYIDGVDSRVAFKATGPDGLPVEVQGTVVDAKGVKKATFASVRDGMGTFIFTPVKGMTYQAVWKDKAGTAHTTPLPAARPNGVSLSIDSQDSAKIYTVEAVTGDSVATTFHLIAHTGGQVFYLATLHLQDGEIVRQAFNTASLPSGIVTVTIFDADWQPVAERISFVDNNEYMFYPAIHALYTKFDKRAENQLEIEYADQVKSNLSVSVTDADLDAPEDAKGDNIISNLLLTSDLRGKVYKPWDYISNPIDSVRKEVDLVMLTNGWRRYDWNVIVHKAYPRLTYMPDSVMSLRGAVYGVPAKMMKDMGTINLITDDGGKAHRFLFAEIDTGGNFQVPHYFVFGQQKIYYQFNKRDLFGSATVRMDNGLFKGVGNIGLPDTVAPPIDSSVMVHEKDFQRLVHDTSGIFKVKNLATIVIKAPTKSPEQLLDEKYASGLFSGGDGYQFDVANDPVAQSMQSVFQYLQGRVAGLQITTGSGPTSLTWRGGSPGLYLDEMPVDAQTLQNISMTDVAYIKVFRPPFMGMGGANGGIAIYTKKGEKSAPADFKSLDNTVVIGYTAPKEFYSPDYASIQTAPPPDSTDLRPTLFWQPFVLLDTKTRRAKLDFFNNDITKRFKVVVEGITADGRWAHKEMIVETEDTRKTGGR</sequence>
<proteinExistence type="predicted"/>
<reference evidence="2 3" key="1">
    <citation type="submission" date="2019-03" db="EMBL/GenBank/DDBJ databases">
        <title>Genomic Encyclopedia of Type Strains, Phase IV (KMG-IV): sequencing the most valuable type-strain genomes for metagenomic binning, comparative biology and taxonomic classification.</title>
        <authorList>
            <person name="Goeker M."/>
        </authorList>
    </citation>
    <scope>NUCLEOTIDE SEQUENCE [LARGE SCALE GENOMIC DNA]</scope>
    <source>
        <strain evidence="2 3">DSM 100059</strain>
    </source>
</reference>
<evidence type="ECO:0008006" key="4">
    <source>
        <dbReference type="Google" id="ProtNLM"/>
    </source>
</evidence>
<evidence type="ECO:0000313" key="3">
    <source>
        <dbReference type="Proteomes" id="UP000294498"/>
    </source>
</evidence>
<name>A0A4R8DUH1_9BACT</name>
<dbReference type="RefSeq" id="WP_133994211.1">
    <property type="nucleotide sequence ID" value="NZ_SODV01000001.1"/>
</dbReference>
<dbReference type="InterPro" id="IPR037066">
    <property type="entry name" value="Plug_dom_sf"/>
</dbReference>
<comment type="caution">
    <text evidence="2">The sequence shown here is derived from an EMBL/GenBank/DDBJ whole genome shotgun (WGS) entry which is preliminary data.</text>
</comment>
<dbReference type="Proteomes" id="UP000294498">
    <property type="component" value="Unassembled WGS sequence"/>
</dbReference>
<feature type="chain" id="PRO_5020533574" description="TonB-dependent receptor-like protein" evidence="1">
    <location>
        <begin position="21"/>
        <end position="818"/>
    </location>
</feature>
<keyword evidence="3" id="KW-1185">Reference proteome</keyword>
<gene>
    <name evidence="2" type="ORF">EDB95_2606</name>
</gene>
<dbReference type="EMBL" id="SODV01000001">
    <property type="protein sequence ID" value="TDX01566.1"/>
    <property type="molecule type" value="Genomic_DNA"/>
</dbReference>
<dbReference type="Gene3D" id="2.60.40.1930">
    <property type="match status" value="1"/>
</dbReference>
<evidence type="ECO:0000313" key="2">
    <source>
        <dbReference type="EMBL" id="TDX01566.1"/>
    </source>
</evidence>
<dbReference type="AlphaFoldDB" id="A0A4R8DUH1"/>
<evidence type="ECO:0000256" key="1">
    <source>
        <dbReference type="SAM" id="SignalP"/>
    </source>
</evidence>
<dbReference type="OrthoDB" id="679547at2"/>